<comment type="caution">
    <text evidence="1">The sequence shown here is derived from an EMBL/GenBank/DDBJ whole genome shotgun (WGS) entry which is preliminary data.</text>
</comment>
<evidence type="ECO:0000313" key="2">
    <source>
        <dbReference type="Proteomes" id="UP001174909"/>
    </source>
</evidence>
<dbReference type="AlphaFoldDB" id="A0AA35R0M1"/>
<keyword evidence="2" id="KW-1185">Reference proteome</keyword>
<dbReference type="Proteomes" id="UP001174909">
    <property type="component" value="Unassembled WGS sequence"/>
</dbReference>
<organism evidence="1 2">
    <name type="scientific">Geodia barretti</name>
    <name type="common">Barrett's horny sponge</name>
    <dbReference type="NCBI Taxonomy" id="519541"/>
    <lineage>
        <taxon>Eukaryota</taxon>
        <taxon>Metazoa</taxon>
        <taxon>Porifera</taxon>
        <taxon>Demospongiae</taxon>
        <taxon>Heteroscleromorpha</taxon>
        <taxon>Tetractinellida</taxon>
        <taxon>Astrophorina</taxon>
        <taxon>Geodiidae</taxon>
        <taxon>Geodia</taxon>
    </lineage>
</organism>
<gene>
    <name evidence="1" type="ORF">GBAR_LOCUS2736</name>
</gene>
<dbReference type="EMBL" id="CASHTH010000378">
    <property type="protein sequence ID" value="CAI7999504.1"/>
    <property type="molecule type" value="Genomic_DNA"/>
</dbReference>
<name>A0AA35R0M1_GEOBA</name>
<reference evidence="1" key="1">
    <citation type="submission" date="2023-03" db="EMBL/GenBank/DDBJ databases">
        <authorList>
            <person name="Steffen K."/>
            <person name="Cardenas P."/>
        </authorList>
    </citation>
    <scope>NUCLEOTIDE SEQUENCE</scope>
</reference>
<sequence>MGLWLEERRGVAVPMGVAVPIIDGVNRPVALALGSPLPERRWALGSELLPLGRVAAVAVSEVHSVPRAVGSHSVRKVIDLWDVDTEWWMPEPARRRYWRLVTDGGKLITVYRNLATGGWYRQGY</sequence>
<proteinExistence type="predicted"/>
<evidence type="ECO:0000313" key="1">
    <source>
        <dbReference type="EMBL" id="CAI7999504.1"/>
    </source>
</evidence>
<protein>
    <submittedName>
        <fullName evidence="1">Uncharacterized protein</fullName>
    </submittedName>
</protein>
<accession>A0AA35R0M1</accession>